<proteinExistence type="predicted"/>
<gene>
    <name evidence="1" type="ORF">Ahy_A01g003575</name>
</gene>
<dbReference type="Proteomes" id="UP000289738">
    <property type="component" value="Chromosome A01"/>
</dbReference>
<sequence length="64" mass="7587">MTWFWDRIRHMPPSTTDPSTLRQYTRCYIMLLIGGYLISDKSNNQVHIRWLPLLPDFGRCSSLS</sequence>
<keyword evidence="2" id="KW-1185">Reference proteome</keyword>
<comment type="caution">
    <text evidence="1">The sequence shown here is derived from an EMBL/GenBank/DDBJ whole genome shotgun (WGS) entry which is preliminary data.</text>
</comment>
<name>A0A445ETV6_ARAHY</name>
<evidence type="ECO:0000313" key="2">
    <source>
        <dbReference type="Proteomes" id="UP000289738"/>
    </source>
</evidence>
<dbReference type="AlphaFoldDB" id="A0A445ETV6"/>
<protein>
    <recommendedName>
        <fullName evidence="3">Aminotransferase-like plant mobile domain-containing protein</fullName>
    </recommendedName>
</protein>
<accession>A0A445ETV6</accession>
<dbReference type="EMBL" id="SDMP01000001">
    <property type="protein sequence ID" value="RYR78723.1"/>
    <property type="molecule type" value="Genomic_DNA"/>
</dbReference>
<organism evidence="1 2">
    <name type="scientific">Arachis hypogaea</name>
    <name type="common">Peanut</name>
    <dbReference type="NCBI Taxonomy" id="3818"/>
    <lineage>
        <taxon>Eukaryota</taxon>
        <taxon>Viridiplantae</taxon>
        <taxon>Streptophyta</taxon>
        <taxon>Embryophyta</taxon>
        <taxon>Tracheophyta</taxon>
        <taxon>Spermatophyta</taxon>
        <taxon>Magnoliopsida</taxon>
        <taxon>eudicotyledons</taxon>
        <taxon>Gunneridae</taxon>
        <taxon>Pentapetalae</taxon>
        <taxon>rosids</taxon>
        <taxon>fabids</taxon>
        <taxon>Fabales</taxon>
        <taxon>Fabaceae</taxon>
        <taxon>Papilionoideae</taxon>
        <taxon>50 kb inversion clade</taxon>
        <taxon>dalbergioids sensu lato</taxon>
        <taxon>Dalbergieae</taxon>
        <taxon>Pterocarpus clade</taxon>
        <taxon>Arachis</taxon>
    </lineage>
</organism>
<evidence type="ECO:0008006" key="3">
    <source>
        <dbReference type="Google" id="ProtNLM"/>
    </source>
</evidence>
<evidence type="ECO:0000313" key="1">
    <source>
        <dbReference type="EMBL" id="RYR78723.1"/>
    </source>
</evidence>
<reference evidence="1 2" key="1">
    <citation type="submission" date="2019-01" db="EMBL/GenBank/DDBJ databases">
        <title>Sequencing of cultivated peanut Arachis hypogaea provides insights into genome evolution and oil improvement.</title>
        <authorList>
            <person name="Chen X."/>
        </authorList>
    </citation>
    <scope>NUCLEOTIDE SEQUENCE [LARGE SCALE GENOMIC DNA]</scope>
    <source>
        <strain evidence="2">cv. Fuhuasheng</strain>
        <tissue evidence="1">Leaves</tissue>
    </source>
</reference>